<keyword evidence="2" id="KW-0472">Membrane</keyword>
<gene>
    <name evidence="3" type="ORF">ALO75_02865</name>
</gene>
<accession>A0A0P9N598</accession>
<dbReference type="RefSeq" id="WP_046237512.1">
    <property type="nucleotide sequence ID" value="NZ_LJQC01000618.1"/>
</dbReference>
<proteinExistence type="predicted"/>
<keyword evidence="4" id="KW-1185">Reference proteome</keyword>
<dbReference type="EMBL" id="LJQC01000618">
    <property type="protein sequence ID" value="KPW97194.1"/>
    <property type="molecule type" value="Genomic_DNA"/>
</dbReference>
<dbReference type="NCBIfam" id="NF033928">
    <property type="entry name" value="alph_xenorhab_A"/>
    <property type="match status" value="1"/>
</dbReference>
<sequence length="403" mass="45211">MINPVNTLITEDIARVTTKPVEYLRAIVEDGDKGGRRPGLIVTDEDVISLKRYERQGLNLPTTLARTEQYLGFEKSGIPGLEPKDVMDTYITINRHARSWSPIENAVKTTGFDIGIFAAHFVNQGGLIITHIERMDVIEQLTLTIADLKLEDISGLKRVPLSSTEKQVCGALSGLLTRMAERIDMHRHSAELLTEEINTFSNTLNAEIMPSIQHKVTLSNNSELDQEIQDLESDIDRLTRDIEQKMKEYTTAKNNIAWGIIGGPIGVAITGGIFGSLAERIRKDKDRLVHIKTAKVQQLKEKRPLAAAILSLQLIFEDMNLRMQDAQQGATNLKDVWALLSSYIKSSARELATLEDDQALFIFALHFQGVVSPWLEIRNISTELLDTFERALDQFNSGKYITQ</sequence>
<dbReference type="PATRIC" id="fig|317659.3.peg.4451"/>
<keyword evidence="1" id="KW-0175">Coiled coil</keyword>
<dbReference type="Gene3D" id="1.20.1170.10">
    <property type="match status" value="1"/>
</dbReference>
<evidence type="ECO:0000313" key="3">
    <source>
        <dbReference type="EMBL" id="KPW97194.1"/>
    </source>
</evidence>
<dbReference type="Proteomes" id="UP000051335">
    <property type="component" value="Unassembled WGS sequence"/>
</dbReference>
<name>A0A0P9N598_9PSED</name>
<protein>
    <recommendedName>
        <fullName evidence="5">Binary cytotoxin component</fullName>
    </recommendedName>
</protein>
<dbReference type="AlphaFoldDB" id="A0A0P9N598"/>
<feature type="transmembrane region" description="Helical" evidence="2">
    <location>
        <begin position="256"/>
        <end position="278"/>
    </location>
</feature>
<evidence type="ECO:0000256" key="1">
    <source>
        <dbReference type="SAM" id="Coils"/>
    </source>
</evidence>
<dbReference type="CDD" id="cd22657">
    <property type="entry name" value="ClyA_XaxA-like"/>
    <property type="match status" value="1"/>
</dbReference>
<feature type="coiled-coil region" evidence="1">
    <location>
        <begin position="214"/>
        <end position="255"/>
    </location>
</feature>
<evidence type="ECO:0008006" key="5">
    <source>
        <dbReference type="Google" id="ProtNLM"/>
    </source>
</evidence>
<reference evidence="3 4" key="1">
    <citation type="submission" date="2015-09" db="EMBL/GenBank/DDBJ databases">
        <title>Genome announcement of multiple Pseudomonas syringae strains.</title>
        <authorList>
            <person name="Thakur S."/>
            <person name="Wang P.W."/>
            <person name="Gong Y."/>
            <person name="Weir B.S."/>
            <person name="Guttman D.S."/>
        </authorList>
    </citation>
    <scope>NUCLEOTIDE SEQUENCE [LARGE SCALE GENOMIC DNA]</scope>
    <source>
        <strain evidence="3 4">ICMP17001</strain>
    </source>
</reference>
<evidence type="ECO:0000313" key="4">
    <source>
        <dbReference type="Proteomes" id="UP000051335"/>
    </source>
</evidence>
<keyword evidence="2" id="KW-1133">Transmembrane helix</keyword>
<evidence type="ECO:0000256" key="2">
    <source>
        <dbReference type="SAM" id="Phobius"/>
    </source>
</evidence>
<comment type="caution">
    <text evidence="3">The sequence shown here is derived from an EMBL/GenBank/DDBJ whole genome shotgun (WGS) entry which is preliminary data.</text>
</comment>
<organism evidence="3 4">
    <name type="scientific">Pseudomonas syringae pv. coryli</name>
    <dbReference type="NCBI Taxonomy" id="317659"/>
    <lineage>
        <taxon>Bacteria</taxon>
        <taxon>Pseudomonadati</taxon>
        <taxon>Pseudomonadota</taxon>
        <taxon>Gammaproteobacteria</taxon>
        <taxon>Pseudomonadales</taxon>
        <taxon>Pseudomonadaceae</taxon>
        <taxon>Pseudomonas</taxon>
    </lineage>
</organism>
<keyword evidence="2" id="KW-0812">Transmembrane</keyword>
<dbReference type="SUPFAM" id="SSF58100">
    <property type="entry name" value="Bacterial hemolysins"/>
    <property type="match status" value="1"/>
</dbReference>